<evidence type="ECO:0000256" key="2">
    <source>
        <dbReference type="ARBA" id="ARBA00012856"/>
    </source>
</evidence>
<dbReference type="PANTHER" id="PTHR48069">
    <property type="entry name" value="DIHYDROFOLATE REDUCTASE"/>
    <property type="match status" value="1"/>
</dbReference>
<keyword evidence="6" id="KW-0560">Oxidoreductase</keyword>
<dbReference type="SUPFAM" id="SSF53597">
    <property type="entry name" value="Dihydrofolate reductase-like"/>
    <property type="match status" value="1"/>
</dbReference>
<evidence type="ECO:0000259" key="8">
    <source>
        <dbReference type="PROSITE" id="PS51330"/>
    </source>
</evidence>
<gene>
    <name evidence="9" type="ORF">EG327_002037</name>
</gene>
<proteinExistence type="inferred from homology"/>
<dbReference type="InterPro" id="IPR024072">
    <property type="entry name" value="DHFR-like_dom_sf"/>
</dbReference>
<dbReference type="PANTHER" id="PTHR48069:SF3">
    <property type="entry name" value="DIHYDROFOLATE REDUCTASE"/>
    <property type="match status" value="1"/>
</dbReference>
<comment type="caution">
    <text evidence="9">The sequence shown here is derived from an EMBL/GenBank/DDBJ whole genome shotgun (WGS) entry which is preliminary data.</text>
</comment>
<dbReference type="GO" id="GO:0006730">
    <property type="term" value="P:one-carbon metabolic process"/>
    <property type="evidence" value="ECO:0007669"/>
    <property type="project" value="UniProtKB-KW"/>
</dbReference>
<dbReference type="GO" id="GO:0046655">
    <property type="term" value="P:folic acid metabolic process"/>
    <property type="evidence" value="ECO:0007669"/>
    <property type="project" value="TreeGrafter"/>
</dbReference>
<evidence type="ECO:0000313" key="10">
    <source>
        <dbReference type="Proteomes" id="UP000490939"/>
    </source>
</evidence>
<keyword evidence="5" id="KW-0521">NADP</keyword>
<dbReference type="EMBL" id="WNWR01000016">
    <property type="protein sequence ID" value="KAE9993996.1"/>
    <property type="molecule type" value="Genomic_DNA"/>
</dbReference>
<comment type="pathway">
    <text evidence="1">Cofactor biosynthesis; tetrahydrofolate biosynthesis; 5,6,7,8-tetrahydrofolate from 7,8-dihydrofolate: step 1/1.</text>
</comment>
<dbReference type="GO" id="GO:0046654">
    <property type="term" value="P:tetrahydrofolate biosynthetic process"/>
    <property type="evidence" value="ECO:0007669"/>
    <property type="project" value="UniProtKB-UniPathway"/>
</dbReference>
<evidence type="ECO:0000256" key="3">
    <source>
        <dbReference type="ARBA" id="ARBA00018886"/>
    </source>
</evidence>
<dbReference type="EC" id="1.5.1.3" evidence="2"/>
<dbReference type="InterPro" id="IPR012259">
    <property type="entry name" value="DHFR"/>
</dbReference>
<dbReference type="GO" id="GO:0050661">
    <property type="term" value="F:NADP binding"/>
    <property type="evidence" value="ECO:0007669"/>
    <property type="project" value="InterPro"/>
</dbReference>
<dbReference type="CDD" id="cd00209">
    <property type="entry name" value="DHFR"/>
    <property type="match status" value="1"/>
</dbReference>
<keyword evidence="10" id="KW-1185">Reference proteome</keyword>
<protein>
    <recommendedName>
        <fullName evidence="3">Dihydrofolate reductase</fullName>
        <ecNumber evidence="2">1.5.1.3</ecNumber>
    </recommendedName>
</protein>
<keyword evidence="4" id="KW-0554">One-carbon metabolism</keyword>
<reference evidence="9 10" key="1">
    <citation type="submission" date="2019-07" db="EMBL/GenBank/DDBJ databases">
        <title>Venturia inaequalis Genome Resource.</title>
        <authorList>
            <person name="Lichtner F.J."/>
        </authorList>
    </citation>
    <scope>NUCLEOTIDE SEQUENCE [LARGE SCALE GENOMIC DNA]</scope>
    <source>
        <strain evidence="9 10">DMI_063113</strain>
    </source>
</reference>
<organism evidence="9 10">
    <name type="scientific">Venturia inaequalis</name>
    <name type="common">Apple scab fungus</name>
    <dbReference type="NCBI Taxonomy" id="5025"/>
    <lineage>
        <taxon>Eukaryota</taxon>
        <taxon>Fungi</taxon>
        <taxon>Dikarya</taxon>
        <taxon>Ascomycota</taxon>
        <taxon>Pezizomycotina</taxon>
        <taxon>Dothideomycetes</taxon>
        <taxon>Pleosporomycetidae</taxon>
        <taxon>Venturiales</taxon>
        <taxon>Venturiaceae</taxon>
        <taxon>Venturia</taxon>
    </lineage>
</organism>
<evidence type="ECO:0000256" key="1">
    <source>
        <dbReference type="ARBA" id="ARBA00004903"/>
    </source>
</evidence>
<dbReference type="AlphaFoldDB" id="A0A8H3VTW8"/>
<comment type="similarity">
    <text evidence="7">Belongs to the dihydrofolate reductase family.</text>
</comment>
<evidence type="ECO:0000256" key="4">
    <source>
        <dbReference type="ARBA" id="ARBA00022563"/>
    </source>
</evidence>
<dbReference type="GO" id="GO:0046452">
    <property type="term" value="P:dihydrofolate metabolic process"/>
    <property type="evidence" value="ECO:0007669"/>
    <property type="project" value="TreeGrafter"/>
</dbReference>
<sequence>MTQSRLPLTIVVAATHSNGIGKAAGLPWHIPSELKYFARVTTRLPPSITSSNTPDGVTVQNAVVMGRKTWESIPAKFRPLKGRVNVVLSRDAGSDAVKKDGAIWAKSLQEAVILLKKVRLEDGTQDTSQEPHDPEVSERIARVFIIGGEQIYKAAIEEQEVSFVDKVLLTRVEGEWGCDTFFPDKLGEKDGWTKKSSAELSKWVGESVPEGKTKDKEVEFEFCLYERSP</sequence>
<evidence type="ECO:0000313" key="9">
    <source>
        <dbReference type="EMBL" id="KAE9993996.1"/>
    </source>
</evidence>
<dbReference type="PROSITE" id="PS51330">
    <property type="entry name" value="DHFR_2"/>
    <property type="match status" value="1"/>
</dbReference>
<dbReference type="PRINTS" id="PR00070">
    <property type="entry name" value="DHFR"/>
</dbReference>
<dbReference type="GO" id="GO:0005739">
    <property type="term" value="C:mitochondrion"/>
    <property type="evidence" value="ECO:0007669"/>
    <property type="project" value="TreeGrafter"/>
</dbReference>
<accession>A0A8H3VTW8</accession>
<dbReference type="Proteomes" id="UP000490939">
    <property type="component" value="Unassembled WGS sequence"/>
</dbReference>
<dbReference type="Pfam" id="PF00186">
    <property type="entry name" value="DHFR_1"/>
    <property type="match status" value="2"/>
</dbReference>
<dbReference type="PROSITE" id="PS00075">
    <property type="entry name" value="DHFR_1"/>
    <property type="match status" value="1"/>
</dbReference>
<dbReference type="UniPathway" id="UPA00077">
    <property type="reaction ID" value="UER00158"/>
</dbReference>
<evidence type="ECO:0000256" key="5">
    <source>
        <dbReference type="ARBA" id="ARBA00022857"/>
    </source>
</evidence>
<dbReference type="InterPro" id="IPR001796">
    <property type="entry name" value="DHFR_dom"/>
</dbReference>
<name>A0A8H3VTW8_VENIN</name>
<dbReference type="Gene3D" id="3.40.430.10">
    <property type="entry name" value="Dihydrofolate Reductase, subunit A"/>
    <property type="match status" value="1"/>
</dbReference>
<dbReference type="InterPro" id="IPR017925">
    <property type="entry name" value="DHFR_CS"/>
</dbReference>
<feature type="domain" description="DHFR" evidence="8">
    <location>
        <begin position="7"/>
        <end position="227"/>
    </location>
</feature>
<evidence type="ECO:0000256" key="7">
    <source>
        <dbReference type="RuleBase" id="RU004474"/>
    </source>
</evidence>
<dbReference type="GO" id="GO:0004146">
    <property type="term" value="F:dihydrofolate reductase activity"/>
    <property type="evidence" value="ECO:0007669"/>
    <property type="project" value="UniProtKB-EC"/>
</dbReference>
<evidence type="ECO:0000256" key="6">
    <source>
        <dbReference type="ARBA" id="ARBA00023002"/>
    </source>
</evidence>